<keyword evidence="4" id="KW-0067">ATP-binding</keyword>
<evidence type="ECO:0000256" key="1">
    <source>
        <dbReference type="ARBA" id="ARBA00022741"/>
    </source>
</evidence>
<dbReference type="PANTHER" id="PTHR12131:SF1">
    <property type="entry name" value="ATP-DEPENDENT RNA HELICASE SUPV3L1, MITOCHONDRIAL-RELATED"/>
    <property type="match status" value="1"/>
</dbReference>
<dbReference type="GO" id="GO:0000965">
    <property type="term" value="P:mitochondrial RNA 3'-end processing"/>
    <property type="evidence" value="ECO:0007669"/>
    <property type="project" value="TreeGrafter"/>
</dbReference>
<comment type="caution">
    <text evidence="6">The sequence shown here is derived from an EMBL/GenBank/DDBJ whole genome shotgun (WGS) entry which is preliminary data.</text>
</comment>
<evidence type="ECO:0000256" key="3">
    <source>
        <dbReference type="ARBA" id="ARBA00022806"/>
    </source>
</evidence>
<gene>
    <name evidence="6" type="primary">deaD_2</name>
    <name evidence="6" type="ORF">GALL_204230</name>
</gene>
<dbReference type="Gene3D" id="1.20.58.1080">
    <property type="match status" value="1"/>
</dbReference>
<name>A0A1J5S6X3_9ZZZZ</name>
<dbReference type="InterPro" id="IPR001650">
    <property type="entry name" value="Helicase_C-like"/>
</dbReference>
<organism evidence="6">
    <name type="scientific">mine drainage metagenome</name>
    <dbReference type="NCBI Taxonomy" id="410659"/>
    <lineage>
        <taxon>unclassified sequences</taxon>
        <taxon>metagenomes</taxon>
        <taxon>ecological metagenomes</taxon>
    </lineage>
</organism>
<dbReference type="CDD" id="cd18805">
    <property type="entry name" value="SF2_C_suv3"/>
    <property type="match status" value="1"/>
</dbReference>
<evidence type="ECO:0000313" key="6">
    <source>
        <dbReference type="EMBL" id="OIQ97539.1"/>
    </source>
</evidence>
<dbReference type="EC" id="3.6.4.13" evidence="6"/>
<feature type="domain" description="Helicase C-terminal" evidence="5">
    <location>
        <begin position="196"/>
        <end position="360"/>
    </location>
</feature>
<dbReference type="InterPro" id="IPR055206">
    <property type="entry name" value="DEXQc_SUV3"/>
</dbReference>
<dbReference type="GO" id="GO:0045025">
    <property type="term" value="C:mitochondrial degradosome"/>
    <property type="evidence" value="ECO:0007669"/>
    <property type="project" value="TreeGrafter"/>
</dbReference>
<dbReference type="Gene3D" id="1.20.272.40">
    <property type="match status" value="1"/>
</dbReference>
<dbReference type="Pfam" id="PF18147">
    <property type="entry name" value="Suv3_C_1"/>
    <property type="match status" value="1"/>
</dbReference>
<protein>
    <submittedName>
        <fullName evidence="6">ATP-dependent RNA helicase DeaD</fullName>
        <ecNumber evidence="6">3.6.4.13</ecNumber>
    </submittedName>
</protein>
<proteinExistence type="predicted"/>
<dbReference type="SMART" id="SM00490">
    <property type="entry name" value="HELICc"/>
    <property type="match status" value="1"/>
</dbReference>
<accession>A0A1J5S6X3</accession>
<keyword evidence="2 6" id="KW-0378">Hydrolase</keyword>
<dbReference type="InterPro" id="IPR050699">
    <property type="entry name" value="RNA-DNA_Helicase"/>
</dbReference>
<reference evidence="6" key="1">
    <citation type="submission" date="2016-10" db="EMBL/GenBank/DDBJ databases">
        <title>Sequence of Gallionella enrichment culture.</title>
        <authorList>
            <person name="Poehlein A."/>
            <person name="Muehling M."/>
            <person name="Daniel R."/>
        </authorList>
    </citation>
    <scope>NUCLEOTIDE SEQUENCE</scope>
</reference>
<evidence type="ECO:0000256" key="4">
    <source>
        <dbReference type="ARBA" id="ARBA00022840"/>
    </source>
</evidence>
<keyword evidence="1" id="KW-0547">Nucleotide-binding</keyword>
<dbReference type="Gene3D" id="3.40.50.300">
    <property type="entry name" value="P-loop containing nucleotide triphosphate hydrolases"/>
    <property type="match status" value="2"/>
</dbReference>
<evidence type="ECO:0000259" key="5">
    <source>
        <dbReference type="PROSITE" id="PS51194"/>
    </source>
</evidence>
<dbReference type="PANTHER" id="PTHR12131">
    <property type="entry name" value="ATP-DEPENDENT RNA AND DNA HELICASE"/>
    <property type="match status" value="1"/>
</dbReference>
<dbReference type="PROSITE" id="PS51194">
    <property type="entry name" value="HELICASE_CTER"/>
    <property type="match status" value="1"/>
</dbReference>
<dbReference type="Pfam" id="PF22527">
    <property type="entry name" value="DEXQc_Suv3"/>
    <property type="match status" value="1"/>
</dbReference>
<evidence type="ECO:0000256" key="2">
    <source>
        <dbReference type="ARBA" id="ARBA00022801"/>
    </source>
</evidence>
<dbReference type="Pfam" id="PF12513">
    <property type="entry name" value="SUV3_C"/>
    <property type="match status" value="1"/>
</dbReference>
<dbReference type="GO" id="GO:0003724">
    <property type="term" value="F:RNA helicase activity"/>
    <property type="evidence" value="ECO:0007669"/>
    <property type="project" value="UniProtKB-EC"/>
</dbReference>
<dbReference type="SUPFAM" id="SSF52540">
    <property type="entry name" value="P-loop containing nucleoside triphosphate hydrolases"/>
    <property type="match status" value="1"/>
</dbReference>
<keyword evidence="3 6" id="KW-0347">Helicase</keyword>
<dbReference type="InterPro" id="IPR041082">
    <property type="entry name" value="Suv3_C_1"/>
</dbReference>
<dbReference type="AlphaFoldDB" id="A0A1J5S6X3"/>
<dbReference type="InterPro" id="IPR027417">
    <property type="entry name" value="P-loop_NTPase"/>
</dbReference>
<dbReference type="GO" id="GO:0005524">
    <property type="term" value="F:ATP binding"/>
    <property type="evidence" value="ECO:0007669"/>
    <property type="project" value="UniProtKB-KW"/>
</dbReference>
<dbReference type="InterPro" id="IPR022192">
    <property type="entry name" value="SUV3_C"/>
</dbReference>
<sequence length="519" mass="58010">MHSNPKHLILDANSDADTESFTHSFTLARSLKRHHHFYLGPTNSGKTHHAFIALQQAESGVYLAPLRLLAMEIRDRLVAKGVPCNLITGEEREMMAGAQHTASTIEMMNPSKAVEVAIIDEIQMLQDPDRGSAWTAALIGVPAKRIFVCGSTAVTAPCVAAIEALNESHETTYLARKTPLILEGESICGKRYSRQKLKPQLQKGDAVIAFSRKDVLTFSARFRQWGFSVASIYGALSPEVRRTESTRFCSGEADILVATDAIGMGLNLPIRRVIFSNIHKFDGVASRYLNATEVRQIAGRAGRFGIYDTGYVNVLENDELIHIEHMLGVDDTSDLTKLPVGIHFNQVGQLATQLHTRKIAEVLIYYQQRSRFNSDLFSQTPLNNQIAQALLVDEHAPEMSLKDKFIFVCAPISLNVAFEKDYYLLCLRSVVDSQIRKLPAEPIWLESESPKHLETAELLSHNLSLYAWLSFKFPQIFVEGDAVKSLRQRVSRYIESALLTQAGYGDTSREVDYLMTGRR</sequence>
<dbReference type="GO" id="GO:0016787">
    <property type="term" value="F:hydrolase activity"/>
    <property type="evidence" value="ECO:0007669"/>
    <property type="project" value="UniProtKB-KW"/>
</dbReference>
<dbReference type="EMBL" id="MLJW01000131">
    <property type="protein sequence ID" value="OIQ97539.1"/>
    <property type="molecule type" value="Genomic_DNA"/>
</dbReference>
<dbReference type="Pfam" id="PF00271">
    <property type="entry name" value="Helicase_C"/>
    <property type="match status" value="1"/>
</dbReference>